<name>A0A1F5Z8A2_9BACT</name>
<evidence type="ECO:0000256" key="3">
    <source>
        <dbReference type="ARBA" id="ARBA00022759"/>
    </source>
</evidence>
<keyword evidence="1 6" id="KW-0819">tRNA processing</keyword>
<evidence type="ECO:0000256" key="6">
    <source>
        <dbReference type="HAMAP-Rule" id="MF_00227"/>
    </source>
</evidence>
<dbReference type="InterPro" id="IPR020568">
    <property type="entry name" value="Ribosomal_Su5_D2-typ_SF"/>
</dbReference>
<dbReference type="GO" id="GO:0042781">
    <property type="term" value="F:3'-tRNA processing endoribonuclease activity"/>
    <property type="evidence" value="ECO:0007669"/>
    <property type="project" value="TreeGrafter"/>
</dbReference>
<evidence type="ECO:0000256" key="1">
    <source>
        <dbReference type="ARBA" id="ARBA00022694"/>
    </source>
</evidence>
<evidence type="ECO:0000256" key="5">
    <source>
        <dbReference type="ARBA" id="ARBA00022884"/>
    </source>
</evidence>
<keyword evidence="2 6" id="KW-0540">Nuclease</keyword>
<dbReference type="HAMAP" id="MF_00227">
    <property type="entry name" value="RNase_P"/>
    <property type="match status" value="1"/>
</dbReference>
<evidence type="ECO:0000256" key="2">
    <source>
        <dbReference type="ARBA" id="ARBA00022722"/>
    </source>
</evidence>
<dbReference type="Pfam" id="PF00825">
    <property type="entry name" value="Ribonuclease_P"/>
    <property type="match status" value="1"/>
</dbReference>
<dbReference type="NCBIfam" id="TIGR00188">
    <property type="entry name" value="rnpA"/>
    <property type="match status" value="1"/>
</dbReference>
<dbReference type="InterPro" id="IPR014721">
    <property type="entry name" value="Ribsml_uS5_D2-typ_fold_subgr"/>
</dbReference>
<dbReference type="GO" id="GO:0030677">
    <property type="term" value="C:ribonuclease P complex"/>
    <property type="evidence" value="ECO:0007669"/>
    <property type="project" value="TreeGrafter"/>
</dbReference>
<comment type="similarity">
    <text evidence="6">Belongs to the RnpA family.</text>
</comment>
<dbReference type="InterPro" id="IPR000100">
    <property type="entry name" value="RNase_P"/>
</dbReference>
<dbReference type="EC" id="3.1.26.5" evidence="6 7"/>
<evidence type="ECO:0000256" key="7">
    <source>
        <dbReference type="NCBIfam" id="TIGR00188"/>
    </source>
</evidence>
<dbReference type="Proteomes" id="UP000176854">
    <property type="component" value="Unassembled WGS sequence"/>
</dbReference>
<protein>
    <recommendedName>
        <fullName evidence="6 7">Ribonuclease P protein component</fullName>
        <shortName evidence="6">RNase P protein</shortName>
        <shortName evidence="6">RNaseP protein</shortName>
        <ecNumber evidence="6 7">3.1.26.5</ecNumber>
    </recommendedName>
    <alternativeName>
        <fullName evidence="6">Protein C5</fullName>
    </alternativeName>
</protein>
<proteinExistence type="inferred from homology"/>
<keyword evidence="4 6" id="KW-0378">Hydrolase</keyword>
<comment type="caution">
    <text evidence="8">The sequence shown here is derived from an EMBL/GenBank/DDBJ whole genome shotgun (WGS) entry which is preliminary data.</text>
</comment>
<comment type="function">
    <text evidence="6">RNaseP catalyzes the removal of the 5'-leader sequence from pre-tRNA to produce the mature 5'-terminus. It can also cleave other RNA substrates such as 4.5S RNA. The protein component plays an auxiliary but essential role in vivo by binding to the 5'-leader sequence and broadening the substrate specificity of the ribozyme.</text>
</comment>
<dbReference type="PANTHER" id="PTHR33992:SF1">
    <property type="entry name" value="RIBONUCLEASE P PROTEIN COMPONENT"/>
    <property type="match status" value="1"/>
</dbReference>
<dbReference type="GO" id="GO:0004526">
    <property type="term" value="F:ribonuclease P activity"/>
    <property type="evidence" value="ECO:0007669"/>
    <property type="project" value="UniProtKB-UniRule"/>
</dbReference>
<dbReference type="GO" id="GO:0000049">
    <property type="term" value="F:tRNA binding"/>
    <property type="evidence" value="ECO:0007669"/>
    <property type="project" value="UniProtKB-UniRule"/>
</dbReference>
<organism evidence="8 9">
    <name type="scientific">Candidatus Gottesmanbacteria bacterium RBG_16_43_7</name>
    <dbReference type="NCBI Taxonomy" id="1798373"/>
    <lineage>
        <taxon>Bacteria</taxon>
        <taxon>Candidatus Gottesmaniibacteriota</taxon>
    </lineage>
</organism>
<accession>A0A1F5Z8A2</accession>
<dbReference type="AlphaFoldDB" id="A0A1F5Z8A2"/>
<keyword evidence="3 6" id="KW-0255">Endonuclease</keyword>
<sequence length="114" mass="12982">MLPKSHRLPAFIFDRVLGSDKRIISDKLRIFIRANSLPVSRFGIVVSSKAVPRAHSRNRCKRLVRETIRLNLAKIRSGLDVVILINSDISAMSQREVAELLLEIWHKNGIINDT</sequence>
<dbReference type="EMBL" id="MFJC01000055">
    <property type="protein sequence ID" value="OGG08656.1"/>
    <property type="molecule type" value="Genomic_DNA"/>
</dbReference>
<comment type="catalytic activity">
    <reaction evidence="6">
        <text>Endonucleolytic cleavage of RNA, removing 5'-extranucleotides from tRNA precursor.</text>
        <dbReference type="EC" id="3.1.26.5"/>
    </reaction>
</comment>
<evidence type="ECO:0000313" key="9">
    <source>
        <dbReference type="Proteomes" id="UP000176854"/>
    </source>
</evidence>
<dbReference type="SUPFAM" id="SSF54211">
    <property type="entry name" value="Ribosomal protein S5 domain 2-like"/>
    <property type="match status" value="1"/>
</dbReference>
<dbReference type="Gene3D" id="3.30.230.10">
    <property type="match status" value="1"/>
</dbReference>
<evidence type="ECO:0000313" key="8">
    <source>
        <dbReference type="EMBL" id="OGG08656.1"/>
    </source>
</evidence>
<evidence type="ECO:0000256" key="4">
    <source>
        <dbReference type="ARBA" id="ARBA00022801"/>
    </source>
</evidence>
<dbReference type="PANTHER" id="PTHR33992">
    <property type="entry name" value="RIBONUCLEASE P PROTEIN COMPONENT"/>
    <property type="match status" value="1"/>
</dbReference>
<reference evidence="8 9" key="1">
    <citation type="journal article" date="2016" name="Nat. Commun.">
        <title>Thousands of microbial genomes shed light on interconnected biogeochemical processes in an aquifer system.</title>
        <authorList>
            <person name="Anantharaman K."/>
            <person name="Brown C.T."/>
            <person name="Hug L.A."/>
            <person name="Sharon I."/>
            <person name="Castelle C.J."/>
            <person name="Probst A.J."/>
            <person name="Thomas B.C."/>
            <person name="Singh A."/>
            <person name="Wilkins M.J."/>
            <person name="Karaoz U."/>
            <person name="Brodie E.L."/>
            <person name="Williams K.H."/>
            <person name="Hubbard S.S."/>
            <person name="Banfield J.F."/>
        </authorList>
    </citation>
    <scope>NUCLEOTIDE SEQUENCE [LARGE SCALE GENOMIC DNA]</scope>
</reference>
<dbReference type="GO" id="GO:0001682">
    <property type="term" value="P:tRNA 5'-leader removal"/>
    <property type="evidence" value="ECO:0007669"/>
    <property type="project" value="UniProtKB-UniRule"/>
</dbReference>
<keyword evidence="5 6" id="KW-0694">RNA-binding</keyword>
<dbReference type="STRING" id="1798373.A2154_05010"/>
<gene>
    <name evidence="6" type="primary">rnpA</name>
    <name evidence="8" type="ORF">A2154_05010</name>
</gene>
<comment type="subunit">
    <text evidence="6">Consists of a catalytic RNA component (M1 or rnpB) and a protein subunit.</text>
</comment>